<dbReference type="Gene3D" id="1.10.238.10">
    <property type="entry name" value="EF-hand"/>
    <property type="match status" value="1"/>
</dbReference>
<feature type="domain" description="EF-hand" evidence="2">
    <location>
        <begin position="57"/>
        <end position="92"/>
    </location>
</feature>
<dbReference type="PROSITE" id="PS00018">
    <property type="entry name" value="EF_HAND_1"/>
    <property type="match status" value="3"/>
</dbReference>
<dbReference type="SUPFAM" id="SSF47473">
    <property type="entry name" value="EF-hand"/>
    <property type="match status" value="1"/>
</dbReference>
<dbReference type="PROSITE" id="PS50222">
    <property type="entry name" value="EF_HAND_2"/>
    <property type="match status" value="1"/>
</dbReference>
<dbReference type="SMART" id="SM00054">
    <property type="entry name" value="EFh"/>
    <property type="match status" value="3"/>
</dbReference>
<name>A0A6A4UZG8_AMPAM</name>
<reference evidence="3 4" key="1">
    <citation type="submission" date="2019-07" db="EMBL/GenBank/DDBJ databases">
        <title>Draft genome assembly of a fouling barnacle, Amphibalanus amphitrite (Darwin, 1854): The first reference genome for Thecostraca.</title>
        <authorList>
            <person name="Kim W."/>
        </authorList>
    </citation>
    <scope>NUCLEOTIDE SEQUENCE [LARGE SCALE GENOMIC DNA]</scope>
    <source>
        <strain evidence="3">SNU_AA5</strain>
        <tissue evidence="3">Soma without cirri and trophi</tissue>
    </source>
</reference>
<dbReference type="Pfam" id="PF13499">
    <property type="entry name" value="EF-hand_7"/>
    <property type="match status" value="1"/>
</dbReference>
<keyword evidence="4" id="KW-1185">Reference proteome</keyword>
<dbReference type="Pfam" id="PF13202">
    <property type="entry name" value="EF-hand_5"/>
    <property type="match status" value="1"/>
</dbReference>
<keyword evidence="1" id="KW-0106">Calcium</keyword>
<dbReference type="GO" id="GO:0005509">
    <property type="term" value="F:calcium ion binding"/>
    <property type="evidence" value="ECO:0007669"/>
    <property type="project" value="InterPro"/>
</dbReference>
<dbReference type="Proteomes" id="UP000440578">
    <property type="component" value="Unassembled WGS sequence"/>
</dbReference>
<evidence type="ECO:0000259" key="2">
    <source>
        <dbReference type="PROSITE" id="PS50222"/>
    </source>
</evidence>
<evidence type="ECO:0000313" key="4">
    <source>
        <dbReference type="Proteomes" id="UP000440578"/>
    </source>
</evidence>
<proteinExistence type="predicted"/>
<accession>A0A6A4UZG8</accession>
<dbReference type="EMBL" id="VIIS01002042">
    <property type="protein sequence ID" value="KAF0289287.1"/>
    <property type="molecule type" value="Genomic_DNA"/>
</dbReference>
<gene>
    <name evidence="3" type="primary">SCP1_1</name>
    <name evidence="3" type="ORF">FJT64_001314</name>
</gene>
<evidence type="ECO:0000256" key="1">
    <source>
        <dbReference type="ARBA" id="ARBA00022837"/>
    </source>
</evidence>
<organism evidence="3 4">
    <name type="scientific">Amphibalanus amphitrite</name>
    <name type="common">Striped barnacle</name>
    <name type="synonym">Balanus amphitrite</name>
    <dbReference type="NCBI Taxonomy" id="1232801"/>
    <lineage>
        <taxon>Eukaryota</taxon>
        <taxon>Metazoa</taxon>
        <taxon>Ecdysozoa</taxon>
        <taxon>Arthropoda</taxon>
        <taxon>Crustacea</taxon>
        <taxon>Multicrustacea</taxon>
        <taxon>Cirripedia</taxon>
        <taxon>Thoracica</taxon>
        <taxon>Thoracicalcarea</taxon>
        <taxon>Balanomorpha</taxon>
        <taxon>Balanoidea</taxon>
        <taxon>Balanidae</taxon>
        <taxon>Amphibalaninae</taxon>
        <taxon>Amphibalanus</taxon>
    </lineage>
</organism>
<dbReference type="OrthoDB" id="10038259at2759"/>
<comment type="caution">
    <text evidence="3">The sequence shown here is derived from an EMBL/GenBank/DDBJ whole genome shotgun (WGS) entry which is preliminary data.</text>
</comment>
<protein>
    <submittedName>
        <fullName evidence="3">Sarcoplasmic calcium-binding protein 1</fullName>
    </submittedName>
</protein>
<sequence>MAYSWDNRVKFVVRYMYDIDNNGYLDKNDFECLAVRTTVIESKGDFTQEKYEQNRKVMQNLWNEIADLADFNKDGQVSVDEFKSAVKNACVGKPFEDFPSALKAFISSHFSTVDVNGDGLIGIEEYRVDCCSRQAYSELTELDQGYEKLCSPEDKKKGGIDIKRFQELYAQFIGNPDETIGAVYLFGPLQELS</sequence>
<dbReference type="InterPro" id="IPR011992">
    <property type="entry name" value="EF-hand-dom_pair"/>
</dbReference>
<dbReference type="InterPro" id="IPR002048">
    <property type="entry name" value="EF_hand_dom"/>
</dbReference>
<dbReference type="InterPro" id="IPR018247">
    <property type="entry name" value="EF_Hand_1_Ca_BS"/>
</dbReference>
<evidence type="ECO:0000313" key="3">
    <source>
        <dbReference type="EMBL" id="KAF0289287.1"/>
    </source>
</evidence>
<dbReference type="AlphaFoldDB" id="A0A6A4UZG8"/>